<gene>
    <name evidence="1" type="ORF">T11_17504</name>
</gene>
<protein>
    <submittedName>
        <fullName evidence="1">Uncharacterized protein</fullName>
    </submittedName>
</protein>
<evidence type="ECO:0000313" key="2">
    <source>
        <dbReference type="Proteomes" id="UP000055024"/>
    </source>
</evidence>
<proteinExistence type="predicted"/>
<keyword evidence="2" id="KW-1185">Reference proteome</keyword>
<accession>A0A0V1GHD6</accession>
<dbReference type="EMBL" id="JYDP01001928">
    <property type="protein sequence ID" value="KRY97604.1"/>
    <property type="molecule type" value="Genomic_DNA"/>
</dbReference>
<reference evidence="1 2" key="1">
    <citation type="submission" date="2015-01" db="EMBL/GenBank/DDBJ databases">
        <title>Evolution of Trichinella species and genotypes.</title>
        <authorList>
            <person name="Korhonen P.K."/>
            <person name="Edoardo P."/>
            <person name="Giuseppe L.R."/>
            <person name="Gasser R.B."/>
        </authorList>
    </citation>
    <scope>NUCLEOTIDE SEQUENCE [LARGE SCALE GENOMIC DNA]</scope>
    <source>
        <strain evidence="1">ISS1029</strain>
    </source>
</reference>
<dbReference type="AlphaFoldDB" id="A0A0V1GHD6"/>
<organism evidence="1 2">
    <name type="scientific">Trichinella zimbabwensis</name>
    <dbReference type="NCBI Taxonomy" id="268475"/>
    <lineage>
        <taxon>Eukaryota</taxon>
        <taxon>Metazoa</taxon>
        <taxon>Ecdysozoa</taxon>
        <taxon>Nematoda</taxon>
        <taxon>Enoplea</taxon>
        <taxon>Dorylaimia</taxon>
        <taxon>Trichinellida</taxon>
        <taxon>Trichinellidae</taxon>
        <taxon>Trichinella</taxon>
    </lineage>
</organism>
<sequence>MLTRFLRKGIVLAFMNHVYKFQNNTQIAAL</sequence>
<name>A0A0V1GHD6_9BILA</name>
<dbReference type="Proteomes" id="UP000055024">
    <property type="component" value="Unassembled WGS sequence"/>
</dbReference>
<evidence type="ECO:0000313" key="1">
    <source>
        <dbReference type="EMBL" id="KRY97604.1"/>
    </source>
</evidence>
<comment type="caution">
    <text evidence="1">The sequence shown here is derived from an EMBL/GenBank/DDBJ whole genome shotgun (WGS) entry which is preliminary data.</text>
</comment>